<dbReference type="GO" id="GO:0047560">
    <property type="term" value="F:3-dehydrosphinganine reductase activity"/>
    <property type="evidence" value="ECO:0007669"/>
    <property type="project" value="TreeGrafter"/>
</dbReference>
<proteinExistence type="inferred from homology"/>
<dbReference type="GO" id="GO:0030148">
    <property type="term" value="P:sphingolipid biosynthetic process"/>
    <property type="evidence" value="ECO:0007669"/>
    <property type="project" value="TreeGrafter"/>
</dbReference>
<dbReference type="GO" id="GO:0006666">
    <property type="term" value="P:3-keto-sphinganine metabolic process"/>
    <property type="evidence" value="ECO:0007669"/>
    <property type="project" value="TreeGrafter"/>
</dbReference>
<evidence type="ECO:0008006" key="3">
    <source>
        <dbReference type="Google" id="ProtNLM"/>
    </source>
</evidence>
<dbReference type="PRINTS" id="PR00080">
    <property type="entry name" value="SDRFAMILY"/>
</dbReference>
<dbReference type="AlphaFoldDB" id="A0A0D6QYP9"/>
<name>A0A0D6QYP9_ARACU</name>
<dbReference type="Pfam" id="PF00106">
    <property type="entry name" value="adh_short"/>
    <property type="match status" value="1"/>
</dbReference>
<evidence type="ECO:0000313" key="2">
    <source>
        <dbReference type="EMBL" id="JAG95679.1"/>
    </source>
</evidence>
<dbReference type="InterPro" id="IPR002347">
    <property type="entry name" value="SDR_fam"/>
</dbReference>
<dbReference type="PRINTS" id="PR00081">
    <property type="entry name" value="GDHRDH"/>
</dbReference>
<dbReference type="PANTHER" id="PTHR43550">
    <property type="entry name" value="3-KETODIHYDROSPHINGOSINE REDUCTASE"/>
    <property type="match status" value="1"/>
</dbReference>
<dbReference type="SUPFAM" id="SSF51735">
    <property type="entry name" value="NAD(P)-binding Rossmann-fold domains"/>
    <property type="match status" value="1"/>
</dbReference>
<dbReference type="PANTHER" id="PTHR43550:SF12">
    <property type="entry name" value="3-DEHYDROSPHINGANINE REDUCTASE"/>
    <property type="match status" value="1"/>
</dbReference>
<comment type="similarity">
    <text evidence="1">Belongs to the short-chain dehydrogenases/reductases (SDR) family.</text>
</comment>
<dbReference type="InterPro" id="IPR036291">
    <property type="entry name" value="NAD(P)-bd_dom_sf"/>
</dbReference>
<dbReference type="Gene3D" id="3.40.50.720">
    <property type="entry name" value="NAD(P)-binding Rossmann-like Domain"/>
    <property type="match status" value="1"/>
</dbReference>
<protein>
    <recommendedName>
        <fullName evidence="3">3-dehydrosphinganine reductase</fullName>
    </recommendedName>
</protein>
<sequence length="333" mass="36727">MFFLVVTAVISVLFGITMFKRSSSPVMKSLEKKHVVITGGSSGIGLAMAKEVLLQGGFVTLISRSAANLEGAAEKLVKDLSCNPDKIFSKAADVSNYRAISQAIQEAFQWRPIDVLICNAGLTRGGNLETQTVEDMNLTMHTNFNGTVYTVHAALPLLKMHSKEHHVSIVLVGSLASMFFFYGHSVYTAAKHAVKGFAESLKFELMPYDIHVSLACPGFVDTAFLDEVENDKENIKLLKIMNFYDRGSAEKPTGVAKIILEGAKKGTYLITTKINYPGLFVSTVARGFVPAETVGRFLVEMFLYFPFRALSVLAMSDFRKEVRNHFSRNQVSK</sequence>
<organism evidence="2">
    <name type="scientific">Araucaria cunninghamii</name>
    <name type="common">Hoop pine</name>
    <name type="synonym">Moreton Bay pine</name>
    <dbReference type="NCBI Taxonomy" id="56994"/>
    <lineage>
        <taxon>Eukaryota</taxon>
        <taxon>Viridiplantae</taxon>
        <taxon>Streptophyta</taxon>
        <taxon>Embryophyta</taxon>
        <taxon>Tracheophyta</taxon>
        <taxon>Spermatophyta</taxon>
        <taxon>Pinopsida</taxon>
        <taxon>Pinidae</taxon>
        <taxon>Conifers II</taxon>
        <taxon>Araucariales</taxon>
        <taxon>Araucariaceae</taxon>
        <taxon>Araucaria</taxon>
    </lineage>
</organism>
<dbReference type="EMBL" id="GCKF01039845">
    <property type="protein sequence ID" value="JAG95679.1"/>
    <property type="molecule type" value="Transcribed_RNA"/>
</dbReference>
<evidence type="ECO:0000256" key="1">
    <source>
        <dbReference type="RuleBase" id="RU000363"/>
    </source>
</evidence>
<accession>A0A0D6QYP9</accession>
<dbReference type="GO" id="GO:0005789">
    <property type="term" value="C:endoplasmic reticulum membrane"/>
    <property type="evidence" value="ECO:0007669"/>
    <property type="project" value="TreeGrafter"/>
</dbReference>
<reference evidence="2" key="1">
    <citation type="submission" date="2015-03" db="EMBL/GenBank/DDBJ databases">
        <title>A transcriptome of Araucaria cunninghamii, an australian fine timber species.</title>
        <authorList>
            <person name="Jing Yi C.J.Y."/>
            <person name="Yin San L.Y.S."/>
            <person name="Abdul Karim S.S."/>
            <person name="Wan Azmi N.N."/>
            <person name="Hercus R.R."/>
            <person name="Croft L.L."/>
        </authorList>
    </citation>
    <scope>NUCLEOTIDE SEQUENCE</scope>
    <source>
        <strain evidence="2">MI0301</strain>
        <tissue evidence="2">Leaf</tissue>
    </source>
</reference>